<keyword evidence="3" id="KW-1003">Cell membrane</keyword>
<dbReference type="GO" id="GO:0005886">
    <property type="term" value="C:plasma membrane"/>
    <property type="evidence" value="ECO:0007669"/>
    <property type="project" value="UniProtKB-SubCell"/>
</dbReference>
<keyword evidence="2 7" id="KW-0813">Transport</keyword>
<accession>A0A1H8SCP0</accession>
<protein>
    <submittedName>
        <fullName evidence="10">Alpha-glucoside transport system permease protein</fullName>
    </submittedName>
    <submittedName>
        <fullName evidence="9">Carbohydrate ABC transporter permease</fullName>
    </submittedName>
</protein>
<evidence type="ECO:0000256" key="3">
    <source>
        <dbReference type="ARBA" id="ARBA00022475"/>
    </source>
</evidence>
<keyword evidence="5 7" id="KW-1133">Transmembrane helix</keyword>
<evidence type="ECO:0000256" key="7">
    <source>
        <dbReference type="RuleBase" id="RU363032"/>
    </source>
</evidence>
<sequence length="364" mass="40450">MVGSKKRKGNKAVVNIVLGIICFIWLVPTLGLFISSFRPAADILQTGWWKVFPHQEWKASDDVIRLSKDVDLRGPIVVNGKTYTDAQLKAGVVEGGKRLMWENRRARMISVQTEGWVTKPNLTTENYKNVLSGKEYKLKKADGSEAVQKGSGLSQAFWNTLTIAVPATIIPVLIASFAAYAFAWLRFPGRKTMFVTIIAMLVIPLQVALIPVLKDYTALGLNGSYLGIWLAHTAFGLPLVTYFMYNFISQLPKDLFESAFIDGASHFTIFSRLILPLSVPALASIGIFQFLWVWNDYLVSLIFIGNQPNVQVMSMKIADLVGSRGNDWHLLTSAAFISMLMPLAIFFLLQKYFVKGLMGGSVKG</sequence>
<dbReference type="Proteomes" id="UP000198809">
    <property type="component" value="Unassembled WGS sequence"/>
</dbReference>
<evidence type="ECO:0000256" key="4">
    <source>
        <dbReference type="ARBA" id="ARBA00022692"/>
    </source>
</evidence>
<dbReference type="PANTHER" id="PTHR43744">
    <property type="entry name" value="ABC TRANSPORTER PERMEASE PROTEIN MG189-RELATED-RELATED"/>
    <property type="match status" value="1"/>
</dbReference>
<evidence type="ECO:0000313" key="12">
    <source>
        <dbReference type="Proteomes" id="UP000683429"/>
    </source>
</evidence>
<dbReference type="Gene3D" id="1.10.3720.10">
    <property type="entry name" value="MetI-like"/>
    <property type="match status" value="1"/>
</dbReference>
<organism evidence="10 11">
    <name type="scientific">Paenibacillus sophorae</name>
    <dbReference type="NCBI Taxonomy" id="1333845"/>
    <lineage>
        <taxon>Bacteria</taxon>
        <taxon>Bacillati</taxon>
        <taxon>Bacillota</taxon>
        <taxon>Bacilli</taxon>
        <taxon>Bacillales</taxon>
        <taxon>Paenibacillaceae</taxon>
        <taxon>Paenibacillus</taxon>
    </lineage>
</organism>
<evidence type="ECO:0000313" key="9">
    <source>
        <dbReference type="EMBL" id="QWU16787.1"/>
    </source>
</evidence>
<evidence type="ECO:0000256" key="1">
    <source>
        <dbReference type="ARBA" id="ARBA00004651"/>
    </source>
</evidence>
<evidence type="ECO:0000313" key="11">
    <source>
        <dbReference type="Proteomes" id="UP000198809"/>
    </source>
</evidence>
<feature type="transmembrane region" description="Helical" evidence="7">
    <location>
        <begin position="269"/>
        <end position="292"/>
    </location>
</feature>
<keyword evidence="12" id="KW-1185">Reference proteome</keyword>
<feature type="transmembrane region" description="Helical" evidence="7">
    <location>
        <begin position="192"/>
        <end position="213"/>
    </location>
</feature>
<proteinExistence type="inferred from homology"/>
<dbReference type="RefSeq" id="WP_036594265.1">
    <property type="nucleotide sequence ID" value="NZ_CP076607.1"/>
</dbReference>
<name>A0A1H8SCP0_9BACL</name>
<dbReference type="Pfam" id="PF00528">
    <property type="entry name" value="BPD_transp_1"/>
    <property type="match status" value="1"/>
</dbReference>
<comment type="similarity">
    <text evidence="7">Belongs to the binding-protein-dependent transport system permease family.</text>
</comment>
<dbReference type="EMBL" id="CP076607">
    <property type="protein sequence ID" value="QWU16787.1"/>
    <property type="molecule type" value="Genomic_DNA"/>
</dbReference>
<reference evidence="9 12" key="2">
    <citation type="submission" date="2021-06" db="EMBL/GenBank/DDBJ databases">
        <title>Whole genome sequence of Paenibacillus sophorae DSM23020 for comparative genomics.</title>
        <authorList>
            <person name="Kim M.-J."/>
            <person name="Lee G."/>
            <person name="Shin J.-H."/>
        </authorList>
    </citation>
    <scope>NUCLEOTIDE SEQUENCE [LARGE SCALE GENOMIC DNA]</scope>
    <source>
        <strain evidence="9 12">DSM 23020</strain>
    </source>
</reference>
<dbReference type="InterPro" id="IPR000515">
    <property type="entry name" value="MetI-like"/>
</dbReference>
<dbReference type="PANTHER" id="PTHR43744:SF4">
    <property type="entry name" value="OSMOPROTECTIVE COMPOUNDS UPTAKE PERMEASE PROTEIN GGTD"/>
    <property type="match status" value="1"/>
</dbReference>
<evidence type="ECO:0000256" key="5">
    <source>
        <dbReference type="ARBA" id="ARBA00022989"/>
    </source>
</evidence>
<evidence type="ECO:0000256" key="2">
    <source>
        <dbReference type="ARBA" id="ARBA00022448"/>
    </source>
</evidence>
<keyword evidence="4 7" id="KW-0812">Transmembrane</keyword>
<feature type="transmembrane region" description="Helical" evidence="7">
    <location>
        <begin position="328"/>
        <end position="349"/>
    </location>
</feature>
<feature type="transmembrane region" description="Helical" evidence="7">
    <location>
        <begin position="12"/>
        <end position="34"/>
    </location>
</feature>
<gene>
    <name evidence="9" type="ORF">KP014_06140</name>
    <name evidence="10" type="ORF">SAMN04487895_11196</name>
</gene>
<dbReference type="Proteomes" id="UP000683429">
    <property type="component" value="Chromosome"/>
</dbReference>
<comment type="subcellular location">
    <subcellularLocation>
        <location evidence="1 7">Cell membrane</location>
        <topology evidence="1 7">Multi-pass membrane protein</topology>
    </subcellularLocation>
</comment>
<dbReference type="CDD" id="cd06261">
    <property type="entry name" value="TM_PBP2"/>
    <property type="match status" value="1"/>
</dbReference>
<feature type="domain" description="ABC transmembrane type-1" evidence="8">
    <location>
        <begin position="157"/>
        <end position="349"/>
    </location>
</feature>
<reference evidence="10 11" key="1">
    <citation type="submission" date="2016-10" db="EMBL/GenBank/DDBJ databases">
        <authorList>
            <person name="de Groot N.N."/>
        </authorList>
    </citation>
    <scope>NUCLEOTIDE SEQUENCE [LARGE SCALE GENOMIC DNA]</scope>
    <source>
        <strain evidence="10 11">CGMCC 1.10238</strain>
    </source>
</reference>
<dbReference type="GO" id="GO:0055085">
    <property type="term" value="P:transmembrane transport"/>
    <property type="evidence" value="ECO:0007669"/>
    <property type="project" value="InterPro"/>
</dbReference>
<evidence type="ECO:0000313" key="10">
    <source>
        <dbReference type="EMBL" id="SEO76028.1"/>
    </source>
</evidence>
<evidence type="ECO:0000256" key="6">
    <source>
        <dbReference type="ARBA" id="ARBA00023136"/>
    </source>
</evidence>
<dbReference type="InterPro" id="IPR035906">
    <property type="entry name" value="MetI-like_sf"/>
</dbReference>
<dbReference type="EMBL" id="FODH01000011">
    <property type="protein sequence ID" value="SEO76028.1"/>
    <property type="molecule type" value="Genomic_DNA"/>
</dbReference>
<evidence type="ECO:0000259" key="8">
    <source>
        <dbReference type="PROSITE" id="PS50928"/>
    </source>
</evidence>
<dbReference type="AlphaFoldDB" id="A0A1H8SCP0"/>
<keyword evidence="6 7" id="KW-0472">Membrane</keyword>
<dbReference type="SUPFAM" id="SSF161098">
    <property type="entry name" value="MetI-like"/>
    <property type="match status" value="1"/>
</dbReference>
<dbReference type="PROSITE" id="PS50928">
    <property type="entry name" value="ABC_TM1"/>
    <property type="match status" value="1"/>
</dbReference>
<dbReference type="STRING" id="1333845.SAMN04487895_11196"/>
<feature type="transmembrane region" description="Helical" evidence="7">
    <location>
        <begin position="225"/>
        <end position="248"/>
    </location>
</feature>
<feature type="transmembrane region" description="Helical" evidence="7">
    <location>
        <begin position="163"/>
        <end position="185"/>
    </location>
</feature>
<dbReference type="OrthoDB" id="9815445at2"/>